<name>A0A4C1VUT5_EUMVA</name>
<organism evidence="2 3">
    <name type="scientific">Eumeta variegata</name>
    <name type="common">Bagworm moth</name>
    <name type="synonym">Eumeta japonica</name>
    <dbReference type="NCBI Taxonomy" id="151549"/>
    <lineage>
        <taxon>Eukaryota</taxon>
        <taxon>Metazoa</taxon>
        <taxon>Ecdysozoa</taxon>
        <taxon>Arthropoda</taxon>
        <taxon>Hexapoda</taxon>
        <taxon>Insecta</taxon>
        <taxon>Pterygota</taxon>
        <taxon>Neoptera</taxon>
        <taxon>Endopterygota</taxon>
        <taxon>Lepidoptera</taxon>
        <taxon>Glossata</taxon>
        <taxon>Ditrysia</taxon>
        <taxon>Tineoidea</taxon>
        <taxon>Psychidae</taxon>
        <taxon>Oiketicinae</taxon>
        <taxon>Eumeta</taxon>
    </lineage>
</organism>
<reference evidence="2 3" key="1">
    <citation type="journal article" date="2019" name="Commun. Biol.">
        <title>The bagworm genome reveals a unique fibroin gene that provides high tensile strength.</title>
        <authorList>
            <person name="Kono N."/>
            <person name="Nakamura H."/>
            <person name="Ohtoshi R."/>
            <person name="Tomita M."/>
            <person name="Numata K."/>
            <person name="Arakawa K."/>
        </authorList>
    </citation>
    <scope>NUCLEOTIDE SEQUENCE [LARGE SCALE GENOMIC DNA]</scope>
</reference>
<dbReference type="EMBL" id="BGZK01000402">
    <property type="protein sequence ID" value="GBP41585.1"/>
    <property type="molecule type" value="Genomic_DNA"/>
</dbReference>
<protein>
    <submittedName>
        <fullName evidence="2">Uncharacterized protein</fullName>
    </submittedName>
</protein>
<evidence type="ECO:0000313" key="2">
    <source>
        <dbReference type="EMBL" id="GBP41585.1"/>
    </source>
</evidence>
<keyword evidence="3" id="KW-1185">Reference proteome</keyword>
<evidence type="ECO:0000313" key="3">
    <source>
        <dbReference type="Proteomes" id="UP000299102"/>
    </source>
</evidence>
<gene>
    <name evidence="2" type="ORF">EVAR_34018_1</name>
</gene>
<feature type="region of interest" description="Disordered" evidence="1">
    <location>
        <begin position="1"/>
        <end position="23"/>
    </location>
</feature>
<evidence type="ECO:0000256" key="1">
    <source>
        <dbReference type="SAM" id="MobiDB-lite"/>
    </source>
</evidence>
<dbReference type="AlphaFoldDB" id="A0A4C1VUT5"/>
<accession>A0A4C1VUT5</accession>
<comment type="caution">
    <text evidence="2">The sequence shown here is derived from an EMBL/GenBank/DDBJ whole genome shotgun (WGS) entry which is preliminary data.</text>
</comment>
<dbReference type="Proteomes" id="UP000299102">
    <property type="component" value="Unassembled WGS sequence"/>
</dbReference>
<sequence length="164" mass="17997">MLFQRKTNGPRWANTDGAEPQQRLRRRALESSRRVILQFAFNALALSTHSTPLKIGKALNMRNITFGILNIHHLSKCDGSLLTYLSESSGSGSNPLHHSTPPSLRCAIPAQNTDNVLVTPWGLRVFMSGGDQLHFGGWLSSAHAAPPPPPGTRGRGRRRLFALI</sequence>
<proteinExistence type="predicted"/>